<evidence type="ECO:0000313" key="1">
    <source>
        <dbReference type="EMBL" id="QOQ87664.1"/>
    </source>
</evidence>
<keyword evidence="2" id="KW-1185">Reference proteome</keyword>
<dbReference type="RefSeq" id="WP_025802668.1">
    <property type="nucleotide sequence ID" value="NZ_CP053842.1"/>
</dbReference>
<dbReference type="EMBL" id="CP063078">
    <property type="protein sequence ID" value="QOQ87664.1"/>
    <property type="molecule type" value="Genomic_DNA"/>
</dbReference>
<reference evidence="1 2" key="1">
    <citation type="submission" date="2020-10" db="EMBL/GenBank/DDBJ databases">
        <title>Campylobacter and Helicobacter PacBio genomes.</title>
        <authorList>
            <person name="Lane C."/>
        </authorList>
    </citation>
    <scope>NUCLEOTIDE SEQUENCE [LARGE SCALE GENOMIC DNA]</scope>
    <source>
        <strain evidence="1 2">2016D-0077</strain>
    </source>
</reference>
<evidence type="ECO:0000313" key="2">
    <source>
        <dbReference type="Proteomes" id="UP000594749"/>
    </source>
</evidence>
<organism evidence="1 2">
    <name type="scientific">Campylobacter corcagiensis</name>
    <dbReference type="NCBI Taxonomy" id="1448857"/>
    <lineage>
        <taxon>Bacteria</taxon>
        <taxon>Pseudomonadati</taxon>
        <taxon>Campylobacterota</taxon>
        <taxon>Epsilonproteobacteria</taxon>
        <taxon>Campylobacterales</taxon>
        <taxon>Campylobacteraceae</taxon>
        <taxon>Campylobacter</taxon>
    </lineage>
</organism>
<evidence type="ECO:0008006" key="3">
    <source>
        <dbReference type="Google" id="ProtNLM"/>
    </source>
</evidence>
<dbReference type="Proteomes" id="UP000594749">
    <property type="component" value="Chromosome"/>
</dbReference>
<protein>
    <recommendedName>
        <fullName evidence="3">DUF3822 family protein</fullName>
    </recommendedName>
</protein>
<sequence length="255" mass="29826">MGFLKRNNRLFYTILLDSDICKIYFRLVSPKRTVIKEGLETIEIENAKVGIQNYMANNGICKNKDYICVLQTSYKQGLTNVMVDGFYTQYIDENIYSYANLDDIKNLKDNLGFKIDEFISPFKVLYFLMKNQEFKGASLFVLKFSSTAVFMVADESTIYFAKMINLTDRFIEIIQNDSAVAIDDSDELFYRVISEFVKEYYSEHETFINSIFIYDIGSLGPETGYYIFTRIFIKTHIVPINLMDFINKINIKENY</sequence>
<gene>
    <name evidence="1" type="ORF">IMC76_02295</name>
</gene>
<name>A0A7M1LI64_9BACT</name>
<dbReference type="OrthoDB" id="5363662at2"/>
<dbReference type="AlphaFoldDB" id="A0A7M1LI64"/>
<accession>A0A7M1LI64</accession>
<proteinExistence type="predicted"/>